<keyword evidence="2" id="KW-1185">Reference proteome</keyword>
<evidence type="ECO:0000313" key="2">
    <source>
        <dbReference type="Proteomes" id="UP000237344"/>
    </source>
</evidence>
<proteinExistence type="predicted"/>
<evidence type="ECO:0000313" key="1">
    <source>
        <dbReference type="EMBL" id="POF62189.1"/>
    </source>
</evidence>
<dbReference type="Proteomes" id="UP000237344">
    <property type="component" value="Unassembled WGS sequence"/>
</dbReference>
<dbReference type="RefSeq" id="WP_110095767.1">
    <property type="nucleotide sequence ID" value="NZ_NKUE01000024.1"/>
</dbReference>
<dbReference type="AlphaFoldDB" id="A0A2S3VZZ6"/>
<accession>A0A2S3VZZ6</accession>
<organism evidence="1 2">
    <name type="scientific">Novacetimonas maltaceti</name>
    <dbReference type="NCBI Taxonomy" id="1203393"/>
    <lineage>
        <taxon>Bacteria</taxon>
        <taxon>Pseudomonadati</taxon>
        <taxon>Pseudomonadota</taxon>
        <taxon>Alphaproteobacteria</taxon>
        <taxon>Acetobacterales</taxon>
        <taxon>Acetobacteraceae</taxon>
        <taxon>Novacetimonas</taxon>
    </lineage>
</organism>
<name>A0A2S3VZZ6_9PROT</name>
<protein>
    <submittedName>
        <fullName evidence="1">Uncharacterized protein</fullName>
    </submittedName>
</protein>
<dbReference type="EMBL" id="POTC01000031">
    <property type="protein sequence ID" value="POF62189.1"/>
    <property type="molecule type" value="Genomic_DNA"/>
</dbReference>
<comment type="caution">
    <text evidence="1">The sequence shown here is derived from an EMBL/GenBank/DDBJ whole genome shotgun (WGS) entry which is preliminary data.</text>
</comment>
<reference evidence="1 2" key="1">
    <citation type="submission" date="2018-01" db="EMBL/GenBank/DDBJ databases">
        <title>Draft Genome Sequence of Komagataeibacter maltaceti LMG 1529, a Vinegar Producing Acetic Acid Bacterium Isolated from Malt Vinegar Brewery Acetifiers.</title>
        <authorList>
            <person name="Zhang Q."/>
            <person name="Hollensteiner J."/>
            <person name="Poehlein A."/>
            <person name="Daniel R."/>
        </authorList>
    </citation>
    <scope>NUCLEOTIDE SEQUENCE [LARGE SCALE GENOMIC DNA]</scope>
    <source>
        <strain evidence="1 2">LMG 1529</strain>
    </source>
</reference>
<dbReference type="OrthoDB" id="7266820at2"/>
<gene>
    <name evidence="1" type="ORF">KMAL_22030</name>
</gene>
<sequence>MIAAQQLDLVEYIASLCPAPAVTVPDHVRQLLPPRPAHWRRLVSDIPMDETYVYATPRWTGVVVDVIRHLTGSDMLCRDGTITRYQGAYARRYRLVLMSLPDAIALNERWPLLPRQDAQEYWPLLTFATTDQIDRTDTRTLLQEMMGEPV</sequence>